<name>A0ABW1V8K6_9BACL</name>
<gene>
    <name evidence="1" type="ORF">ACFP56_14265</name>
</gene>
<dbReference type="RefSeq" id="WP_379235620.1">
    <property type="nucleotide sequence ID" value="NZ_JBHSTE010000004.1"/>
</dbReference>
<comment type="caution">
    <text evidence="1">The sequence shown here is derived from an EMBL/GenBank/DDBJ whole genome shotgun (WGS) entry which is preliminary data.</text>
</comment>
<dbReference type="EMBL" id="JBHSTE010000004">
    <property type="protein sequence ID" value="MFC6333789.1"/>
    <property type="molecule type" value="Genomic_DNA"/>
</dbReference>
<protein>
    <submittedName>
        <fullName evidence="1">Uncharacterized protein</fullName>
    </submittedName>
</protein>
<accession>A0ABW1V8K6</accession>
<dbReference type="Proteomes" id="UP001596233">
    <property type="component" value="Unassembled WGS sequence"/>
</dbReference>
<organism evidence="1 2">
    <name type="scientific">Paenibacillus septentrionalis</name>
    <dbReference type="NCBI Taxonomy" id="429342"/>
    <lineage>
        <taxon>Bacteria</taxon>
        <taxon>Bacillati</taxon>
        <taxon>Bacillota</taxon>
        <taxon>Bacilli</taxon>
        <taxon>Bacillales</taxon>
        <taxon>Paenibacillaceae</taxon>
        <taxon>Paenibacillus</taxon>
    </lineage>
</organism>
<reference evidence="2" key="1">
    <citation type="journal article" date="2019" name="Int. J. Syst. Evol. Microbiol.">
        <title>The Global Catalogue of Microorganisms (GCM) 10K type strain sequencing project: providing services to taxonomists for standard genome sequencing and annotation.</title>
        <authorList>
            <consortium name="The Broad Institute Genomics Platform"/>
            <consortium name="The Broad Institute Genome Sequencing Center for Infectious Disease"/>
            <person name="Wu L."/>
            <person name="Ma J."/>
        </authorList>
    </citation>
    <scope>NUCLEOTIDE SEQUENCE [LARGE SCALE GENOMIC DNA]</scope>
    <source>
        <strain evidence="2">PCU 280</strain>
    </source>
</reference>
<keyword evidence="2" id="KW-1185">Reference proteome</keyword>
<proteinExistence type="predicted"/>
<evidence type="ECO:0000313" key="1">
    <source>
        <dbReference type="EMBL" id="MFC6333789.1"/>
    </source>
</evidence>
<evidence type="ECO:0000313" key="2">
    <source>
        <dbReference type="Proteomes" id="UP001596233"/>
    </source>
</evidence>
<sequence>MNFSKCYNRYIFCLGISGLVLQSLDRIEFVAIHPWLKRTNFLLVQNPEKNFEKLSVFIKIRGDFSLSEKKMRKTLDNAG</sequence>